<dbReference type="Pfam" id="PF11666">
    <property type="entry name" value="DUF2933"/>
    <property type="match status" value="1"/>
</dbReference>
<keyword evidence="2" id="KW-1133">Transmembrane helix</keyword>
<evidence type="ECO:0000256" key="1">
    <source>
        <dbReference type="SAM" id="MobiDB-lite"/>
    </source>
</evidence>
<evidence type="ECO:0000313" key="4">
    <source>
        <dbReference type="Proteomes" id="UP000716322"/>
    </source>
</evidence>
<name>A0ABX0PFJ4_9BURK</name>
<feature type="transmembrane region" description="Helical" evidence="2">
    <location>
        <begin position="7"/>
        <end position="23"/>
    </location>
</feature>
<keyword evidence="4" id="KW-1185">Reference proteome</keyword>
<dbReference type="InterPro" id="IPR021682">
    <property type="entry name" value="DUF2933"/>
</dbReference>
<dbReference type="EMBL" id="JAAQOM010000013">
    <property type="protein sequence ID" value="NIA56166.1"/>
    <property type="molecule type" value="Genomic_DNA"/>
</dbReference>
<feature type="transmembrane region" description="Helical" evidence="2">
    <location>
        <begin position="29"/>
        <end position="47"/>
    </location>
</feature>
<sequence length="79" mass="8927">MQRLRGKWVFLGFIAVALFFLWTEHRAHLLGALPYLLFLACPLMHLFHHGHGHHHHADAAQSAARDGQISGQTGERDAH</sequence>
<dbReference type="Proteomes" id="UP000716322">
    <property type="component" value="Unassembled WGS sequence"/>
</dbReference>
<keyword evidence="2" id="KW-0472">Membrane</keyword>
<keyword evidence="2" id="KW-0812">Transmembrane</keyword>
<proteinExistence type="predicted"/>
<organism evidence="3 4">
    <name type="scientific">Telluria antibiotica</name>
    <dbReference type="NCBI Taxonomy" id="2717319"/>
    <lineage>
        <taxon>Bacteria</taxon>
        <taxon>Pseudomonadati</taxon>
        <taxon>Pseudomonadota</taxon>
        <taxon>Betaproteobacteria</taxon>
        <taxon>Burkholderiales</taxon>
        <taxon>Oxalobacteraceae</taxon>
        <taxon>Telluria group</taxon>
        <taxon>Telluria</taxon>
    </lineage>
</organism>
<evidence type="ECO:0000256" key="2">
    <source>
        <dbReference type="SAM" id="Phobius"/>
    </source>
</evidence>
<comment type="caution">
    <text evidence="3">The sequence shown here is derived from an EMBL/GenBank/DDBJ whole genome shotgun (WGS) entry which is preliminary data.</text>
</comment>
<evidence type="ECO:0000313" key="3">
    <source>
        <dbReference type="EMBL" id="NIA56166.1"/>
    </source>
</evidence>
<reference evidence="3 4" key="1">
    <citation type="submission" date="2020-03" db="EMBL/GenBank/DDBJ databases">
        <title>Genome sequence of strain Massilia sp. TW-1.</title>
        <authorList>
            <person name="Chaudhary D.K."/>
        </authorList>
    </citation>
    <scope>NUCLEOTIDE SEQUENCE [LARGE SCALE GENOMIC DNA]</scope>
    <source>
        <strain evidence="3 4">TW-1</strain>
    </source>
</reference>
<gene>
    <name evidence="3" type="ORF">HAV22_21265</name>
</gene>
<accession>A0ABX0PFJ4</accession>
<feature type="region of interest" description="Disordered" evidence="1">
    <location>
        <begin position="57"/>
        <end position="79"/>
    </location>
</feature>
<protein>
    <submittedName>
        <fullName evidence="3">DUF2933 domain-containing protein</fullName>
    </submittedName>
</protein>